<dbReference type="InterPro" id="IPR009045">
    <property type="entry name" value="Zn_M74/Hedgehog-like"/>
</dbReference>
<sequence>MKKFSFSHRSENNLKGVDPRLVTIARRALVLSEVDFGITEGLRTKERQKQLFEQGKSMTMNSRHLTGDAIDVVAYIGGKVSWNWSLYEIISRAFKQAAAEYGVTIEWGGDWEKLKDGVHFQLKKII</sequence>
<dbReference type="Pfam" id="PF13539">
    <property type="entry name" value="Peptidase_M15_4"/>
    <property type="match status" value="1"/>
</dbReference>
<protein>
    <recommendedName>
        <fullName evidence="1">Peptidase M15C domain-containing protein</fullName>
    </recommendedName>
</protein>
<gene>
    <name evidence="2" type="ORF">NCTC5051_05842</name>
    <name evidence="3" type="ORF">NCTC5053_07023</name>
</gene>
<dbReference type="EMBL" id="UGMN01000007">
    <property type="protein sequence ID" value="STX88756.1"/>
    <property type="molecule type" value="Genomic_DNA"/>
</dbReference>
<feature type="domain" description="Peptidase M15C" evidence="1">
    <location>
        <begin position="58"/>
        <end position="122"/>
    </location>
</feature>
<name>A0A378KP86_KLEPN</name>
<evidence type="ECO:0000259" key="1">
    <source>
        <dbReference type="Pfam" id="PF13539"/>
    </source>
</evidence>
<dbReference type="EMBL" id="UGLU01000005">
    <property type="protein sequence ID" value="STW26044.1"/>
    <property type="molecule type" value="Genomic_DNA"/>
</dbReference>
<dbReference type="CDD" id="cd14845">
    <property type="entry name" value="L-Ala-D-Glu_peptidase_like"/>
    <property type="match status" value="1"/>
</dbReference>
<dbReference type="GO" id="GO:0008233">
    <property type="term" value="F:peptidase activity"/>
    <property type="evidence" value="ECO:0007669"/>
    <property type="project" value="InterPro"/>
</dbReference>
<dbReference type="Proteomes" id="UP000254387">
    <property type="component" value="Unassembled WGS sequence"/>
</dbReference>
<evidence type="ECO:0000313" key="4">
    <source>
        <dbReference type="Proteomes" id="UP000254141"/>
    </source>
</evidence>
<accession>A0A378KP86</accession>
<dbReference type="Gene3D" id="3.30.1380.10">
    <property type="match status" value="1"/>
</dbReference>
<evidence type="ECO:0000313" key="3">
    <source>
        <dbReference type="EMBL" id="STX88756.1"/>
    </source>
</evidence>
<proteinExistence type="predicted"/>
<evidence type="ECO:0000313" key="5">
    <source>
        <dbReference type="Proteomes" id="UP000254387"/>
    </source>
</evidence>
<reference evidence="4 5" key="1">
    <citation type="submission" date="2018-06" db="EMBL/GenBank/DDBJ databases">
        <authorList>
            <consortium name="Pathogen Informatics"/>
            <person name="Doyle S."/>
        </authorList>
    </citation>
    <scope>NUCLEOTIDE SEQUENCE [LARGE SCALE GENOMIC DNA]</scope>
    <source>
        <strain evidence="2 4">NCTC5051</strain>
        <strain evidence="3 5">NCTC5053</strain>
    </source>
</reference>
<dbReference type="AlphaFoldDB" id="A0A378KP86"/>
<evidence type="ECO:0000313" key="2">
    <source>
        <dbReference type="EMBL" id="STW26044.1"/>
    </source>
</evidence>
<dbReference type="Proteomes" id="UP000254141">
    <property type="component" value="Unassembled WGS sequence"/>
</dbReference>
<dbReference type="InterPro" id="IPR039561">
    <property type="entry name" value="Peptidase_M15C"/>
</dbReference>
<organism evidence="3 5">
    <name type="scientific">Klebsiella pneumoniae</name>
    <dbReference type="NCBI Taxonomy" id="573"/>
    <lineage>
        <taxon>Bacteria</taxon>
        <taxon>Pseudomonadati</taxon>
        <taxon>Pseudomonadota</taxon>
        <taxon>Gammaproteobacteria</taxon>
        <taxon>Enterobacterales</taxon>
        <taxon>Enterobacteriaceae</taxon>
        <taxon>Klebsiella/Raoultella group</taxon>
        <taxon>Klebsiella</taxon>
        <taxon>Klebsiella pneumoniae complex</taxon>
    </lineage>
</organism>
<dbReference type="SUPFAM" id="SSF55166">
    <property type="entry name" value="Hedgehog/DD-peptidase"/>
    <property type="match status" value="1"/>
</dbReference>